<feature type="compositionally biased region" description="Polar residues" evidence="1">
    <location>
        <begin position="44"/>
        <end position="53"/>
    </location>
</feature>
<feature type="compositionally biased region" description="Low complexity" evidence="1">
    <location>
        <begin position="17"/>
        <end position="36"/>
    </location>
</feature>
<comment type="caution">
    <text evidence="3">The sequence shown here is derived from an EMBL/GenBank/DDBJ whole genome shotgun (WGS) entry which is preliminary data.</text>
</comment>
<feature type="region of interest" description="Disordered" evidence="1">
    <location>
        <begin position="381"/>
        <end position="404"/>
    </location>
</feature>
<feature type="non-terminal residue" evidence="3">
    <location>
        <position position="764"/>
    </location>
</feature>
<organism evidence="3 4">
    <name type="scientific">Pseudomassariella vexata</name>
    <dbReference type="NCBI Taxonomy" id="1141098"/>
    <lineage>
        <taxon>Eukaryota</taxon>
        <taxon>Fungi</taxon>
        <taxon>Dikarya</taxon>
        <taxon>Ascomycota</taxon>
        <taxon>Pezizomycotina</taxon>
        <taxon>Sordariomycetes</taxon>
        <taxon>Xylariomycetidae</taxon>
        <taxon>Amphisphaeriales</taxon>
        <taxon>Pseudomassariaceae</taxon>
        <taxon>Pseudomassariella</taxon>
    </lineage>
</organism>
<dbReference type="EMBL" id="MCFJ01000012">
    <property type="protein sequence ID" value="ORY59955.1"/>
    <property type="molecule type" value="Genomic_DNA"/>
</dbReference>
<feature type="compositionally biased region" description="Polar residues" evidence="1">
    <location>
        <begin position="577"/>
        <end position="599"/>
    </location>
</feature>
<feature type="region of interest" description="Disordered" evidence="1">
    <location>
        <begin position="1"/>
        <end position="85"/>
    </location>
</feature>
<feature type="compositionally biased region" description="Basic and acidic residues" evidence="1">
    <location>
        <begin position="505"/>
        <end position="514"/>
    </location>
</feature>
<dbReference type="InterPro" id="IPR021950">
    <property type="entry name" value="Spt20"/>
</dbReference>
<feature type="region of interest" description="Disordered" evidence="1">
    <location>
        <begin position="223"/>
        <end position="267"/>
    </location>
</feature>
<keyword evidence="4" id="KW-1185">Reference proteome</keyword>
<dbReference type="InParanoid" id="A0A1Y2DMT8"/>
<evidence type="ECO:0000259" key="2">
    <source>
        <dbReference type="Pfam" id="PF12090"/>
    </source>
</evidence>
<feature type="region of interest" description="Disordered" evidence="1">
    <location>
        <begin position="505"/>
        <end position="665"/>
    </location>
</feature>
<reference evidence="3 4" key="1">
    <citation type="submission" date="2016-07" db="EMBL/GenBank/DDBJ databases">
        <title>Pervasive Adenine N6-methylation of Active Genes in Fungi.</title>
        <authorList>
            <consortium name="DOE Joint Genome Institute"/>
            <person name="Mondo S.J."/>
            <person name="Dannebaum R.O."/>
            <person name="Kuo R.C."/>
            <person name="Labutti K."/>
            <person name="Haridas S."/>
            <person name="Kuo A."/>
            <person name="Salamov A."/>
            <person name="Ahrendt S.R."/>
            <person name="Lipzen A."/>
            <person name="Sullivan W."/>
            <person name="Andreopoulos W.B."/>
            <person name="Clum A."/>
            <person name="Lindquist E."/>
            <person name="Daum C."/>
            <person name="Ramamoorthy G.K."/>
            <person name="Gryganskyi A."/>
            <person name="Culley D."/>
            <person name="Magnuson J.K."/>
            <person name="James T.Y."/>
            <person name="O'Malley M.A."/>
            <person name="Stajich J.E."/>
            <person name="Spatafora J.W."/>
            <person name="Visel A."/>
            <person name="Grigoriev I.V."/>
        </authorList>
    </citation>
    <scope>NUCLEOTIDE SEQUENCE [LARGE SCALE GENOMIC DNA]</scope>
    <source>
        <strain evidence="3 4">CBS 129021</strain>
    </source>
</reference>
<feature type="non-terminal residue" evidence="3">
    <location>
        <position position="1"/>
    </location>
</feature>
<evidence type="ECO:0000313" key="4">
    <source>
        <dbReference type="Proteomes" id="UP000193689"/>
    </source>
</evidence>
<feature type="region of interest" description="Disordered" evidence="1">
    <location>
        <begin position="428"/>
        <end position="449"/>
    </location>
</feature>
<sequence>PNKIKRPPPPGIQTNGASSSRSSPSKSPSMSAKRPPTAGGKPQLTPTSASVNGVNGAASRQSISRSRRETSTQAIGRNGRNNGLRSASMAFDMSLPQAFEPRPEVITDSYILKKYAGNPPSLIIHLYPNHFRFDKQDGIFPYKSPMRIFLDHVRSRTIPHDLLVYLNDWGIVFYDGRLIVQIHDHKSAAQAKDVARPTSASSKTTPFSIHNYNPYITPSPYVPYPKENLNGGDGGKPAESKSSGNNESHDQENMPAPAVSEGQKSKDPPQVKIFTVVLHPTPQSLRMDLMIKATTPVGSADAKAGDGSSMIPPQTPMSAVPPTPTATSMPPPAAKKLKREKTELAACTLYAAEGQILLATADPLYLEPTKNVEETIALLEHMTDARHSEPPPKPKTRKRTVAERAADEAIAAEHEKYMLTWDDRLSSNAGGAQGSADGAEGNGQSGGAAFEPRFERLNVIQDLQREHLAKKEQEKARQAEQERKLQQQRLQQQQEQAQLLQQRQQEERQQEAARRRAMQQQQQQAAQQAQAQAAQAAQAQAAAAQSPPNMQHTMSQASHGHPTPVPMSSAHAVQAAQRFSQAGVSSPVVRQNTPQNMSSPMVGHVPMQQTNSGMGGSPQRPSSVVQNHQPMSAPMAVSMSARGSQQSHAAGTPRMPSATPQMPHGTPPQMMNAQQRNMQLINQKTQQLYQQNVGKWAAQFGGIQNVPPEAHDNFKRQCRTKAQEWMQQQLAMRNQQAQMAMMQQQQQHQQQQGMNGMNGMHMGM</sequence>
<feature type="compositionally biased region" description="Low complexity" evidence="1">
    <location>
        <begin position="518"/>
        <end position="545"/>
    </location>
</feature>
<proteinExistence type="predicted"/>
<feature type="compositionally biased region" description="Basic and acidic residues" evidence="1">
    <location>
        <begin position="381"/>
        <end position="392"/>
    </location>
</feature>
<dbReference type="STRING" id="1141098.A0A1Y2DMT8"/>
<evidence type="ECO:0000256" key="1">
    <source>
        <dbReference type="SAM" id="MobiDB-lite"/>
    </source>
</evidence>
<feature type="compositionally biased region" description="Polar residues" evidence="1">
    <location>
        <begin position="619"/>
        <end position="630"/>
    </location>
</feature>
<feature type="region of interest" description="Disordered" evidence="1">
    <location>
        <begin position="189"/>
        <end position="209"/>
    </location>
</feature>
<protein>
    <submittedName>
        <fullName evidence="3">Spt20 family-domain-containing protein</fullName>
    </submittedName>
</protein>
<dbReference type="GO" id="GO:0003712">
    <property type="term" value="F:transcription coregulator activity"/>
    <property type="evidence" value="ECO:0007669"/>
    <property type="project" value="InterPro"/>
</dbReference>
<name>A0A1Y2DMT8_9PEZI</name>
<dbReference type="GO" id="GO:0000124">
    <property type="term" value="C:SAGA complex"/>
    <property type="evidence" value="ECO:0007669"/>
    <property type="project" value="InterPro"/>
</dbReference>
<feature type="compositionally biased region" description="Polar residues" evidence="1">
    <location>
        <begin position="71"/>
        <end position="85"/>
    </location>
</feature>
<dbReference type="Pfam" id="PF12090">
    <property type="entry name" value="Spt20_SEP"/>
    <property type="match status" value="1"/>
</dbReference>
<dbReference type="AlphaFoldDB" id="A0A1Y2DMT8"/>
<feature type="compositionally biased region" description="Polar residues" evidence="1">
    <location>
        <begin position="546"/>
        <end position="558"/>
    </location>
</feature>
<dbReference type="PANTHER" id="PTHR13526">
    <property type="entry name" value="TRANSCRIPTION FACTOR SPT20 HOMOLOG"/>
    <property type="match status" value="1"/>
</dbReference>
<evidence type="ECO:0000313" key="3">
    <source>
        <dbReference type="EMBL" id="ORY59955.1"/>
    </source>
</evidence>
<dbReference type="GeneID" id="63771052"/>
<dbReference type="InterPro" id="IPR046468">
    <property type="entry name" value="Spt20-like_SEP"/>
</dbReference>
<dbReference type="RefSeq" id="XP_040712389.1">
    <property type="nucleotide sequence ID" value="XM_040854840.1"/>
</dbReference>
<feature type="domain" description="Spt20-like SEP" evidence="2">
    <location>
        <begin position="118"/>
        <end position="381"/>
    </location>
</feature>
<gene>
    <name evidence="3" type="ORF">BCR38DRAFT_328375</name>
</gene>
<accession>A0A1Y2DMT8</accession>
<dbReference type="PANTHER" id="PTHR13526:SF8">
    <property type="entry name" value="TRANSCRIPTION FACTOR SPT20 HOMOLOG"/>
    <property type="match status" value="1"/>
</dbReference>
<dbReference type="Proteomes" id="UP000193689">
    <property type="component" value="Unassembled WGS sequence"/>
</dbReference>
<dbReference type="OrthoDB" id="1932706at2759"/>
<feature type="compositionally biased region" description="Polar residues" evidence="1">
    <location>
        <begin position="198"/>
        <end position="209"/>
    </location>
</feature>
<dbReference type="GO" id="GO:0006357">
    <property type="term" value="P:regulation of transcription by RNA polymerase II"/>
    <property type="evidence" value="ECO:0007669"/>
    <property type="project" value="TreeGrafter"/>
</dbReference>